<dbReference type="GO" id="GO:0005829">
    <property type="term" value="C:cytosol"/>
    <property type="evidence" value="ECO:0007669"/>
    <property type="project" value="TreeGrafter"/>
</dbReference>
<keyword evidence="3" id="KW-1185">Reference proteome</keyword>
<evidence type="ECO:0000313" key="3">
    <source>
        <dbReference type="Proteomes" id="UP000053766"/>
    </source>
</evidence>
<reference evidence="3" key="2">
    <citation type="journal article" date="2016" name="Sci. Rep.">
        <title>Dictyocaulus viviparus genome, variome and transcriptome elucidate lungworm biology and support future intervention.</title>
        <authorList>
            <person name="McNulty S.N."/>
            <person name="Strube C."/>
            <person name="Rosa B.A."/>
            <person name="Martin J.C."/>
            <person name="Tyagi R."/>
            <person name="Choi Y.J."/>
            <person name="Wang Q."/>
            <person name="Hallsworth Pepin K."/>
            <person name="Zhang X."/>
            <person name="Ozersky P."/>
            <person name="Wilson R.K."/>
            <person name="Sternberg P.W."/>
            <person name="Gasser R.B."/>
            <person name="Mitreva M."/>
        </authorList>
    </citation>
    <scope>NUCLEOTIDE SEQUENCE [LARGE SCALE GENOMIC DNA]</scope>
    <source>
        <strain evidence="3">HannoverDv2000</strain>
    </source>
</reference>
<dbReference type="OrthoDB" id="2187at2759"/>
<sequence length="118" mass="13154">MFDKSIHIVPGNDVESKADILKAASKKVNLAVDVDLYEVAAQCDEIMSGAELHSILSLAAMESIREQIHLIETNCISPSEVKGIISRQHFQAAIKKHKNELQSVRQAAKIDEHQDYMQ</sequence>
<dbReference type="GO" id="GO:0005778">
    <property type="term" value="C:peroxisomal membrane"/>
    <property type="evidence" value="ECO:0007669"/>
    <property type="project" value="TreeGrafter"/>
</dbReference>
<evidence type="ECO:0000313" key="2">
    <source>
        <dbReference type="EMBL" id="KJH47386.1"/>
    </source>
</evidence>
<name>A0A0D8XYF2_DICVI</name>
<protein>
    <submittedName>
        <fullName evidence="2">Uncharacterized protein</fullName>
    </submittedName>
</protein>
<dbReference type="PANTHER" id="PTHR23077">
    <property type="entry name" value="AAA-FAMILY ATPASE"/>
    <property type="match status" value="1"/>
</dbReference>
<dbReference type="GO" id="GO:0016558">
    <property type="term" value="P:protein import into peroxisome matrix"/>
    <property type="evidence" value="ECO:0007669"/>
    <property type="project" value="TreeGrafter"/>
</dbReference>
<dbReference type="InterPro" id="IPR050168">
    <property type="entry name" value="AAA_ATPase_domain"/>
</dbReference>
<reference evidence="2 3" key="1">
    <citation type="submission" date="2013-11" db="EMBL/GenBank/DDBJ databases">
        <title>Draft genome of the bovine lungworm Dictyocaulus viviparus.</title>
        <authorList>
            <person name="Mitreva M."/>
        </authorList>
    </citation>
    <scope>NUCLEOTIDE SEQUENCE [LARGE SCALE GENOMIC DNA]</scope>
    <source>
        <strain evidence="2 3">HannoverDv2000</strain>
    </source>
</reference>
<feature type="coiled-coil region" evidence="1">
    <location>
        <begin position="87"/>
        <end position="114"/>
    </location>
</feature>
<keyword evidence="1" id="KW-0175">Coiled coil</keyword>
<accession>A0A0D8XYF2</accession>
<dbReference type="Gene3D" id="1.10.8.60">
    <property type="match status" value="1"/>
</dbReference>
<dbReference type="EMBL" id="KN716309">
    <property type="protein sequence ID" value="KJH47386.1"/>
    <property type="molecule type" value="Genomic_DNA"/>
</dbReference>
<dbReference type="GO" id="GO:0016887">
    <property type="term" value="F:ATP hydrolysis activity"/>
    <property type="evidence" value="ECO:0007669"/>
    <property type="project" value="TreeGrafter"/>
</dbReference>
<organism evidence="2 3">
    <name type="scientific">Dictyocaulus viviparus</name>
    <name type="common">Bovine lungworm</name>
    <dbReference type="NCBI Taxonomy" id="29172"/>
    <lineage>
        <taxon>Eukaryota</taxon>
        <taxon>Metazoa</taxon>
        <taxon>Ecdysozoa</taxon>
        <taxon>Nematoda</taxon>
        <taxon>Chromadorea</taxon>
        <taxon>Rhabditida</taxon>
        <taxon>Rhabditina</taxon>
        <taxon>Rhabditomorpha</taxon>
        <taxon>Strongyloidea</taxon>
        <taxon>Metastrongylidae</taxon>
        <taxon>Dictyocaulus</taxon>
    </lineage>
</organism>
<dbReference type="Proteomes" id="UP000053766">
    <property type="component" value="Unassembled WGS sequence"/>
</dbReference>
<proteinExistence type="predicted"/>
<evidence type="ECO:0000256" key="1">
    <source>
        <dbReference type="SAM" id="Coils"/>
    </source>
</evidence>
<dbReference type="STRING" id="29172.A0A0D8XYF2"/>
<dbReference type="AlphaFoldDB" id="A0A0D8XYF2"/>
<dbReference type="PANTHER" id="PTHR23077:SF9">
    <property type="entry name" value="PEROXISOMAL ATPASE PEX6"/>
    <property type="match status" value="1"/>
</dbReference>
<gene>
    <name evidence="2" type="ORF">DICVIV_06507</name>
</gene>